<proteinExistence type="predicted"/>
<keyword evidence="3" id="KW-1185">Reference proteome</keyword>
<evidence type="ECO:0000313" key="3">
    <source>
        <dbReference type="Proteomes" id="UP000238605"/>
    </source>
</evidence>
<organism evidence="2 3">
    <name type="scientific">Caldimonas caldifontis</name>
    <dbReference type="NCBI Taxonomy" id="1452508"/>
    <lineage>
        <taxon>Bacteria</taxon>
        <taxon>Pseudomonadati</taxon>
        <taxon>Pseudomonadota</taxon>
        <taxon>Betaproteobacteria</taxon>
        <taxon>Burkholderiales</taxon>
        <taxon>Sphaerotilaceae</taxon>
        <taxon>Caldimonas</taxon>
    </lineage>
</organism>
<dbReference type="AlphaFoldDB" id="A0A2S5SXH8"/>
<protein>
    <submittedName>
        <fullName evidence="2">Uncharacterized protein</fullName>
    </submittedName>
</protein>
<name>A0A2S5SXH8_9BURK</name>
<evidence type="ECO:0000313" key="2">
    <source>
        <dbReference type="EMBL" id="PPE67473.1"/>
    </source>
</evidence>
<sequence>MALQHEPAGAGLVDDVQPVAGTHQPAQRLGDSGRAARYSAQAAHLDLARGLGRRLVARHTHGAQSTVVPEAGRLKSSHLV</sequence>
<accession>A0A2S5SXH8</accession>
<feature type="region of interest" description="Disordered" evidence="1">
    <location>
        <begin position="60"/>
        <end position="80"/>
    </location>
</feature>
<comment type="caution">
    <text evidence="2">The sequence shown here is derived from an EMBL/GenBank/DDBJ whole genome shotgun (WGS) entry which is preliminary data.</text>
</comment>
<evidence type="ECO:0000256" key="1">
    <source>
        <dbReference type="SAM" id="MobiDB-lite"/>
    </source>
</evidence>
<dbReference type="Proteomes" id="UP000238605">
    <property type="component" value="Unassembled WGS sequence"/>
</dbReference>
<dbReference type="EMBL" id="PSNX01000003">
    <property type="protein sequence ID" value="PPE67473.1"/>
    <property type="molecule type" value="Genomic_DNA"/>
</dbReference>
<feature type="region of interest" description="Disordered" evidence="1">
    <location>
        <begin position="1"/>
        <end position="34"/>
    </location>
</feature>
<gene>
    <name evidence="2" type="ORF">C1704_04775</name>
</gene>
<reference evidence="2 3" key="1">
    <citation type="submission" date="2018-02" db="EMBL/GenBank/DDBJ databases">
        <title>Reclassifiation of [Polyangium] brachysporum DSM 7029 as Guopingzhaonella breviflexa gen. nov., sp. nov., a member of the family Comamonadaceae.</title>
        <authorList>
            <person name="Tang B."/>
        </authorList>
    </citation>
    <scope>NUCLEOTIDE SEQUENCE [LARGE SCALE GENOMIC DNA]</scope>
    <source>
        <strain evidence="2 3">BCRC 80649</strain>
    </source>
</reference>